<feature type="region of interest" description="Disordered" evidence="1">
    <location>
        <begin position="90"/>
        <end position="330"/>
    </location>
</feature>
<feature type="domain" description="Nitrogen regulatory protein areA GATA-like" evidence="2">
    <location>
        <begin position="34"/>
        <end position="62"/>
    </location>
</feature>
<evidence type="ECO:0000259" key="2">
    <source>
        <dbReference type="Pfam" id="PF08550"/>
    </source>
</evidence>
<dbReference type="InterPro" id="IPR013860">
    <property type="entry name" value="AreA_GATA"/>
</dbReference>
<protein>
    <recommendedName>
        <fullName evidence="2">Nitrogen regulatory protein areA GATA-like domain-containing protein</fullName>
    </recommendedName>
</protein>
<proteinExistence type="predicted"/>
<evidence type="ECO:0000313" key="4">
    <source>
        <dbReference type="Proteomes" id="UP000698800"/>
    </source>
</evidence>
<feature type="compositionally biased region" description="Polar residues" evidence="1">
    <location>
        <begin position="282"/>
        <end position="292"/>
    </location>
</feature>
<organism evidence="3 4">
    <name type="scientific">Glutinoglossum americanum</name>
    <dbReference type="NCBI Taxonomy" id="1670608"/>
    <lineage>
        <taxon>Eukaryota</taxon>
        <taxon>Fungi</taxon>
        <taxon>Dikarya</taxon>
        <taxon>Ascomycota</taxon>
        <taxon>Pezizomycotina</taxon>
        <taxon>Geoglossomycetes</taxon>
        <taxon>Geoglossales</taxon>
        <taxon>Geoglossaceae</taxon>
        <taxon>Glutinoglossum</taxon>
    </lineage>
</organism>
<dbReference type="EMBL" id="JAGHQL010000016">
    <property type="protein sequence ID" value="KAH0544612.1"/>
    <property type="molecule type" value="Genomic_DNA"/>
</dbReference>
<comment type="caution">
    <text evidence="3">The sequence shown here is derived from an EMBL/GenBank/DDBJ whole genome shotgun (WGS) entry which is preliminary data.</text>
</comment>
<keyword evidence="4" id="KW-1185">Reference proteome</keyword>
<name>A0A9P8IF40_9PEZI</name>
<evidence type="ECO:0000313" key="3">
    <source>
        <dbReference type="EMBL" id="KAH0544612.1"/>
    </source>
</evidence>
<dbReference type="AlphaFoldDB" id="A0A9P8IF40"/>
<accession>A0A9P8IF40</accession>
<dbReference type="Proteomes" id="UP000698800">
    <property type="component" value="Unassembled WGS sequence"/>
</dbReference>
<gene>
    <name evidence="3" type="ORF">FGG08_001261</name>
</gene>
<reference evidence="3" key="1">
    <citation type="submission" date="2021-03" db="EMBL/GenBank/DDBJ databases">
        <title>Comparative genomics and phylogenomic investigation of the class Geoglossomycetes provide insights into ecological specialization and systematics.</title>
        <authorList>
            <person name="Melie T."/>
            <person name="Pirro S."/>
            <person name="Miller A.N."/>
            <person name="Quandt A."/>
        </authorList>
    </citation>
    <scope>NUCLEOTIDE SEQUENCE</scope>
    <source>
        <strain evidence="3">GBOQ0MN5Z8</strain>
    </source>
</reference>
<feature type="compositionally biased region" description="Low complexity" evidence="1">
    <location>
        <begin position="115"/>
        <end position="126"/>
    </location>
</feature>
<sequence length="489" mass="53471">MTTNLPKGFVTNSESIPGDIERIGTVDVEEIFQLWRVYTTNKNVLQNDVGLRLENLFWRIWSNDQIRGNIKGSTVAKLFILISGAQTSKQNTLVKSPHSPRGLSEVRSVREARDPLTPSSRLLSPLQKNPPPHLVQSYSPLGSQASREALSTPPEHQPPSPSIERPKAVLPPPILKRPRGNTMDSSTQAATLAVQEESGSSICSAVDTVLRPPTPPKSRKDPTGGLKRKRTSFVASTAASTRRKPTLAKRKLSQSSVANQASSLTLPLIPPSGQNGRGTGSRELTATQTTFIPESRTRGSHLPPLGDKIGVDPKNGRIQPQSVDTPRRVRNEQKLRVPVSAEHGNLGGGKPNLATSVDGEDPRIDWLVERDFRSKFVDKKRQERFAFLLRHPSTSKTGPTLAQSSMEATATIESGENSTTKVLTKGKKMFVVDGVVPLKTEGFPQHQLLEDNGGPLAPLPRTKSQLTFLLERDRAAKAQEKQKNRKSSS</sequence>
<dbReference type="OrthoDB" id="5424234at2759"/>
<feature type="compositionally biased region" description="Polar residues" evidence="1">
    <location>
        <begin position="253"/>
        <end position="265"/>
    </location>
</feature>
<feature type="compositionally biased region" description="Polar residues" evidence="1">
    <location>
        <begin position="136"/>
        <end position="146"/>
    </location>
</feature>
<feature type="compositionally biased region" description="Basic residues" evidence="1">
    <location>
        <begin position="241"/>
        <end position="252"/>
    </location>
</feature>
<dbReference type="Pfam" id="PF08550">
    <property type="entry name" value="GATA_AreA"/>
    <property type="match status" value="1"/>
</dbReference>
<evidence type="ECO:0000256" key="1">
    <source>
        <dbReference type="SAM" id="MobiDB-lite"/>
    </source>
</evidence>